<dbReference type="InterPro" id="IPR000667">
    <property type="entry name" value="Peptidase_S13"/>
</dbReference>
<dbReference type="GO" id="GO:0004185">
    <property type="term" value="F:serine-type carboxypeptidase activity"/>
    <property type="evidence" value="ECO:0007669"/>
    <property type="project" value="InterPro"/>
</dbReference>
<comment type="caution">
    <text evidence="3">The sequence shown here is derived from an EMBL/GenBank/DDBJ whole genome shotgun (WGS) entry which is preliminary data.</text>
</comment>
<dbReference type="Gene3D" id="3.40.710.10">
    <property type="entry name" value="DD-peptidase/beta-lactamase superfamily"/>
    <property type="match status" value="2"/>
</dbReference>
<organism evidence="3 4">
    <name type="scientific">Ilumatobacter fluminis</name>
    <dbReference type="NCBI Taxonomy" id="467091"/>
    <lineage>
        <taxon>Bacteria</taxon>
        <taxon>Bacillati</taxon>
        <taxon>Actinomycetota</taxon>
        <taxon>Acidimicrobiia</taxon>
        <taxon>Acidimicrobiales</taxon>
        <taxon>Ilumatobacteraceae</taxon>
        <taxon>Ilumatobacter</taxon>
    </lineage>
</organism>
<evidence type="ECO:0000313" key="3">
    <source>
        <dbReference type="EMBL" id="TDT16413.1"/>
    </source>
</evidence>
<keyword evidence="2" id="KW-0378">Hydrolase</keyword>
<keyword evidence="4" id="KW-1185">Reference proteome</keyword>
<evidence type="ECO:0000313" key="4">
    <source>
        <dbReference type="Proteomes" id="UP000294558"/>
    </source>
</evidence>
<dbReference type="SUPFAM" id="SSF56601">
    <property type="entry name" value="beta-lactamase/transpeptidase-like"/>
    <property type="match status" value="1"/>
</dbReference>
<name>A0A4R7I1N7_9ACTN</name>
<dbReference type="RefSeq" id="WP_133868796.1">
    <property type="nucleotide sequence ID" value="NZ_SOAU01000001.1"/>
</dbReference>
<dbReference type="PANTHER" id="PTHR30023:SF0">
    <property type="entry name" value="PENICILLIN-SENSITIVE CARBOXYPEPTIDASE A"/>
    <property type="match status" value="1"/>
</dbReference>
<dbReference type="Pfam" id="PF02113">
    <property type="entry name" value="Peptidase_S13"/>
    <property type="match status" value="2"/>
</dbReference>
<keyword evidence="3" id="KW-0121">Carboxypeptidase</keyword>
<dbReference type="GO" id="GO:0000270">
    <property type="term" value="P:peptidoglycan metabolic process"/>
    <property type="evidence" value="ECO:0007669"/>
    <property type="project" value="TreeGrafter"/>
</dbReference>
<dbReference type="InterPro" id="IPR012338">
    <property type="entry name" value="Beta-lactam/transpept-like"/>
</dbReference>
<dbReference type="Proteomes" id="UP000294558">
    <property type="component" value="Unassembled WGS sequence"/>
</dbReference>
<dbReference type="GO" id="GO:0006508">
    <property type="term" value="P:proteolysis"/>
    <property type="evidence" value="ECO:0007669"/>
    <property type="project" value="InterPro"/>
</dbReference>
<dbReference type="NCBIfam" id="TIGR00666">
    <property type="entry name" value="PBP4"/>
    <property type="match status" value="1"/>
</dbReference>
<keyword evidence="3" id="KW-0645">Protease</keyword>
<evidence type="ECO:0000256" key="2">
    <source>
        <dbReference type="ARBA" id="ARBA00022801"/>
    </source>
</evidence>
<protein>
    <submittedName>
        <fullName evidence="3">D-alanyl-D-alanine carboxypeptidase/D-alanyl-D-alanine-endopeptidase (Penicillin-binding protein 4)</fullName>
    </submittedName>
</protein>
<dbReference type="PANTHER" id="PTHR30023">
    <property type="entry name" value="D-ALANYL-D-ALANINE CARBOXYPEPTIDASE"/>
    <property type="match status" value="1"/>
</dbReference>
<dbReference type="PRINTS" id="PR00922">
    <property type="entry name" value="DADACBPTASE3"/>
</dbReference>
<sequence length="479" mass="49842">MRDRNTIPLTSLVVLALIPVVLLGGVWGLAEANEPPATTTTTTTVPPPPVDELSTDILSFRRHPTPIAVDVAEAESLAAFEAAADELTATIGDGMCLTIRRGDEIVIDDRGQDPLIPASNMKLLVAAVALDELGPDHTFRTELSSAPPVGGVVAGDVYVIGSGDPVLVTADFVDPKPHPAVNTTTLDAVVDQLVAAGITRIDGDIVGDASRYDDEFRVDAWGDGITFSDAGPYDALLVNDGMIGNGNFAIVPAQAAANEVERLLEARDVDVVGSARQAPTPDDAALSTLALIESEPLTEILVELLHTSDNNTAELLLKEIGYAARGEGTRAAGAAVIGERLTEWGVPLPGAMVVDGSGLSRDNRLTCDSLSAVLAVSPVADDLADLLPVAGRDGTLDDQLIGTPAEGELRAKTGTLTGVKALTGVMDGDDGDPVEFALVLNGDGANDPASYTPYWSSVIDLIAQYPIVVEPDPDRFAPR</sequence>
<gene>
    <name evidence="3" type="ORF">BDK89_2003</name>
</gene>
<proteinExistence type="inferred from homology"/>
<dbReference type="OrthoDB" id="9802627at2"/>
<evidence type="ECO:0000256" key="1">
    <source>
        <dbReference type="ARBA" id="ARBA00006096"/>
    </source>
</evidence>
<comment type="similarity">
    <text evidence="1">Belongs to the peptidase S13 family.</text>
</comment>
<dbReference type="EMBL" id="SOAU01000001">
    <property type="protein sequence ID" value="TDT16413.1"/>
    <property type="molecule type" value="Genomic_DNA"/>
</dbReference>
<reference evidence="3 4" key="1">
    <citation type="submission" date="2019-03" db="EMBL/GenBank/DDBJ databases">
        <title>Sequencing the genomes of 1000 actinobacteria strains.</title>
        <authorList>
            <person name="Klenk H.-P."/>
        </authorList>
    </citation>
    <scope>NUCLEOTIDE SEQUENCE [LARGE SCALE GENOMIC DNA]</scope>
    <source>
        <strain evidence="3 4">DSM 18936</strain>
    </source>
</reference>
<dbReference type="Gene3D" id="3.50.80.20">
    <property type="entry name" value="D-Ala-D-Ala carboxypeptidase C, peptidase S13"/>
    <property type="match status" value="1"/>
</dbReference>
<accession>A0A4R7I1N7</accession>
<dbReference type="AlphaFoldDB" id="A0A4R7I1N7"/>